<proteinExistence type="inferred from homology"/>
<dbReference type="OrthoDB" id="9774675at2"/>
<dbReference type="PRINTS" id="PR00419">
    <property type="entry name" value="ADXRDTASE"/>
</dbReference>
<dbReference type="EMBL" id="VCDI01000001">
    <property type="protein sequence ID" value="TLU74642.1"/>
    <property type="molecule type" value="Genomic_DNA"/>
</dbReference>
<dbReference type="InterPro" id="IPR054841">
    <property type="entry name" value="carotdesatCrtD"/>
</dbReference>
<comment type="caution">
    <text evidence="8">The sequence shown here is derived from an EMBL/GenBank/DDBJ whole genome shotgun (WGS) entry which is preliminary data.</text>
</comment>
<keyword evidence="3 5" id="KW-0125">Carotenoid biosynthesis</keyword>
<evidence type="ECO:0000256" key="1">
    <source>
        <dbReference type="ARBA" id="ARBA00004829"/>
    </source>
</evidence>
<dbReference type="Pfam" id="PF01593">
    <property type="entry name" value="Amino_oxidase"/>
    <property type="match status" value="1"/>
</dbReference>
<name>A0A5R9JAP3_9PROT</name>
<dbReference type="InterPro" id="IPR014105">
    <property type="entry name" value="Carotenoid/retinoid_OxRdtase"/>
</dbReference>
<dbReference type="GO" id="GO:0016117">
    <property type="term" value="P:carotenoid biosynthetic process"/>
    <property type="evidence" value="ECO:0007669"/>
    <property type="project" value="UniProtKB-KW"/>
</dbReference>
<evidence type="ECO:0000256" key="2">
    <source>
        <dbReference type="ARBA" id="ARBA00006046"/>
    </source>
</evidence>
<feature type="compositionally biased region" description="Basic residues" evidence="6">
    <location>
        <begin position="511"/>
        <end position="521"/>
    </location>
</feature>
<dbReference type="NCBIfam" id="NF045637">
    <property type="entry name" value="carotdesatCrtDProt"/>
    <property type="match status" value="1"/>
</dbReference>
<dbReference type="InterPro" id="IPR002937">
    <property type="entry name" value="Amino_oxidase"/>
</dbReference>
<accession>A0A5R9JAP3</accession>
<dbReference type="Proteomes" id="UP000305654">
    <property type="component" value="Unassembled WGS sequence"/>
</dbReference>
<evidence type="ECO:0000313" key="8">
    <source>
        <dbReference type="EMBL" id="TLU74642.1"/>
    </source>
</evidence>
<evidence type="ECO:0000256" key="4">
    <source>
        <dbReference type="ARBA" id="ARBA00023002"/>
    </source>
</evidence>
<dbReference type="SUPFAM" id="SSF51905">
    <property type="entry name" value="FAD/NAD(P)-binding domain"/>
    <property type="match status" value="1"/>
</dbReference>
<gene>
    <name evidence="8" type="primary">crtI</name>
    <name evidence="8" type="ORF">FE263_02255</name>
</gene>
<keyword evidence="9" id="KW-1185">Reference proteome</keyword>
<evidence type="ECO:0000256" key="3">
    <source>
        <dbReference type="ARBA" id="ARBA00022746"/>
    </source>
</evidence>
<dbReference type="AlphaFoldDB" id="A0A5R9JAP3"/>
<dbReference type="NCBIfam" id="TIGR02734">
    <property type="entry name" value="crtI_fam"/>
    <property type="match status" value="1"/>
</dbReference>
<evidence type="ECO:0000259" key="7">
    <source>
        <dbReference type="Pfam" id="PF01593"/>
    </source>
</evidence>
<comment type="similarity">
    <text evidence="2 5">Belongs to the carotenoid/retinoid oxidoreductase family.</text>
</comment>
<comment type="pathway">
    <text evidence="1 5">Carotenoid biosynthesis.</text>
</comment>
<keyword evidence="4 5" id="KW-0560">Oxidoreductase</keyword>
<dbReference type="PANTHER" id="PTHR43734:SF7">
    <property type="entry name" value="4,4'-DIAPONEUROSPORENE OXYGENASE"/>
    <property type="match status" value="1"/>
</dbReference>
<sequence length="521" mass="55402">MQPLGRRHRVAIIGAGMGGLAAAIDLAHRGVAVTVLERGLQPGGKMRTVAVGNAVLDAGPSVLTMRDVFESLFESTGSALENHVTLRPAERLARHDWLQGPGLDLFADPARSREAIGEFAGAGEARRFDRFRAEIAAMYRTLDATFMRAARPSVLELTRRAGPAALLGISPFTRMATALARHFHDPRLRQLFGRYATYCGSSPYEAPATLMLIAHVEQNGVWLVEGGMHRLAMAMAQRATELGARIRYGEEVRTVAVRGGRASGVVLAGGETITADAVLCNADTAAIAGGLLGPDCADAAAPTPLPARSLSAVTWTMVAETTGFPLIRHNVFFGRDARCEFDDLFARHRLPVSPTVYVCAQDRETADHRPGRPERLLCLVNAPAAADTARLDSTELDECQQRMITRLGRAGLHLRIQASERTSPAEFAALFPGTAGALYGPASHGWAASFRRPGSRSALPGLYLAGGSVHPGPGVPMATLSGRLAAARMLADLASMRSSHPAAMSGGMSMRSRRTGRPASP</sequence>
<protein>
    <submittedName>
        <fullName evidence="8">Phytoene desaturase</fullName>
    </submittedName>
</protein>
<evidence type="ECO:0000256" key="5">
    <source>
        <dbReference type="RuleBase" id="RU362075"/>
    </source>
</evidence>
<feature type="region of interest" description="Disordered" evidence="6">
    <location>
        <begin position="498"/>
        <end position="521"/>
    </location>
</feature>
<organism evidence="8 9">
    <name type="scientific">Lichenicoccus roseus</name>
    <dbReference type="NCBI Taxonomy" id="2683649"/>
    <lineage>
        <taxon>Bacteria</taxon>
        <taxon>Pseudomonadati</taxon>
        <taxon>Pseudomonadota</taxon>
        <taxon>Alphaproteobacteria</taxon>
        <taxon>Acetobacterales</taxon>
        <taxon>Acetobacteraceae</taxon>
        <taxon>Lichenicoccus</taxon>
    </lineage>
</organism>
<dbReference type="GO" id="GO:0016491">
    <property type="term" value="F:oxidoreductase activity"/>
    <property type="evidence" value="ECO:0007669"/>
    <property type="project" value="UniProtKB-KW"/>
</dbReference>
<dbReference type="InterPro" id="IPR036188">
    <property type="entry name" value="FAD/NAD-bd_sf"/>
</dbReference>
<reference evidence="8 9" key="1">
    <citation type="submission" date="2019-05" db="EMBL/GenBank/DDBJ databases">
        <authorList>
            <person name="Pankratov T."/>
            <person name="Grouzdev D."/>
        </authorList>
    </citation>
    <scope>NUCLEOTIDE SEQUENCE [LARGE SCALE GENOMIC DNA]</scope>
    <source>
        <strain evidence="8 9">KEBCLARHB70R</strain>
    </source>
</reference>
<evidence type="ECO:0000256" key="6">
    <source>
        <dbReference type="SAM" id="MobiDB-lite"/>
    </source>
</evidence>
<evidence type="ECO:0000313" key="9">
    <source>
        <dbReference type="Proteomes" id="UP000305654"/>
    </source>
</evidence>
<dbReference type="PANTHER" id="PTHR43734">
    <property type="entry name" value="PHYTOENE DESATURASE"/>
    <property type="match status" value="1"/>
</dbReference>
<dbReference type="Gene3D" id="3.50.50.60">
    <property type="entry name" value="FAD/NAD(P)-binding domain"/>
    <property type="match status" value="2"/>
</dbReference>
<feature type="domain" description="Amine oxidase" evidence="7">
    <location>
        <begin position="17"/>
        <end position="490"/>
    </location>
</feature>